<sequence>MTARVLDRARRRWPSECVVVKIRPLSPALFRERHPWTNRGWAP</sequence>
<protein>
    <submittedName>
        <fullName evidence="1">Uncharacterized protein</fullName>
    </submittedName>
</protein>
<organism evidence="1 2">
    <name type="scientific">Umezawaea tangerina</name>
    <dbReference type="NCBI Taxonomy" id="84725"/>
    <lineage>
        <taxon>Bacteria</taxon>
        <taxon>Bacillati</taxon>
        <taxon>Actinomycetota</taxon>
        <taxon>Actinomycetes</taxon>
        <taxon>Pseudonocardiales</taxon>
        <taxon>Pseudonocardiaceae</taxon>
        <taxon>Umezawaea</taxon>
    </lineage>
</organism>
<dbReference type="AlphaFoldDB" id="A0A2T0SPM3"/>
<gene>
    <name evidence="1" type="ORF">CLV43_114276</name>
</gene>
<accession>A0A2T0SPM3</accession>
<dbReference type="EMBL" id="PVTF01000014">
    <property type="protein sequence ID" value="PRY35358.1"/>
    <property type="molecule type" value="Genomic_DNA"/>
</dbReference>
<name>A0A2T0SPM3_9PSEU</name>
<evidence type="ECO:0000313" key="1">
    <source>
        <dbReference type="EMBL" id="PRY35358.1"/>
    </source>
</evidence>
<dbReference type="Proteomes" id="UP000239494">
    <property type="component" value="Unassembled WGS sequence"/>
</dbReference>
<reference evidence="1 2" key="1">
    <citation type="submission" date="2018-03" db="EMBL/GenBank/DDBJ databases">
        <title>Genomic Encyclopedia of Archaeal and Bacterial Type Strains, Phase II (KMG-II): from individual species to whole genera.</title>
        <authorList>
            <person name="Goeker M."/>
        </authorList>
    </citation>
    <scope>NUCLEOTIDE SEQUENCE [LARGE SCALE GENOMIC DNA]</scope>
    <source>
        <strain evidence="1 2">DSM 44720</strain>
    </source>
</reference>
<comment type="caution">
    <text evidence="1">The sequence shown here is derived from an EMBL/GenBank/DDBJ whole genome shotgun (WGS) entry which is preliminary data.</text>
</comment>
<proteinExistence type="predicted"/>
<evidence type="ECO:0000313" key="2">
    <source>
        <dbReference type="Proteomes" id="UP000239494"/>
    </source>
</evidence>
<keyword evidence="2" id="KW-1185">Reference proteome</keyword>